<evidence type="ECO:0000313" key="8">
    <source>
        <dbReference type="EMBL" id="PXF42869.1"/>
    </source>
</evidence>
<dbReference type="SUPFAM" id="SSF56112">
    <property type="entry name" value="Protein kinase-like (PK-like)"/>
    <property type="match status" value="1"/>
</dbReference>
<keyword evidence="8" id="KW-0808">Transferase</keyword>
<comment type="caution">
    <text evidence="8">The sequence shown here is derived from an EMBL/GenBank/DDBJ whole genome shotgun (WGS) entry which is preliminary data.</text>
</comment>
<sequence>MTATHRPPARPRPRPRPRPADALAPGSLFQRNWRIAHRLGAGAFGTVYAAYDRTLKRLVALKVDHSRARNSSLLNEYIAYVHLALVTQRARQRHAFPTVHAFSASASASASVAFLAMDLMGPSVHAMMLSYAQPFTNAQIVQIGLRVIYLLSIVHHAGYVHRDVKPSNLLFPHGSANVTQLYLIDFGLAYKLLDDGANLKPPPRNSNYAGTPVYASMHVRRGHSPRPRDDLESLAYTLLHLFTNQLPWLSEHDWHRCRTIKRRMSVKRICEHLPHFQPFLRTVRSLQPHQLPPYELLMDLLKPLAHLPHHHPQQCSRRSKINTSHTTHLSPPRRQ</sequence>
<dbReference type="PROSITE" id="PS50011">
    <property type="entry name" value="PROTEIN_KINASE_DOM"/>
    <property type="match status" value="1"/>
</dbReference>
<dbReference type="AlphaFoldDB" id="A0A2V3ILC8"/>
<dbReference type="Pfam" id="PF00069">
    <property type="entry name" value="Pkinase"/>
    <property type="match status" value="1"/>
</dbReference>
<keyword evidence="9" id="KW-1185">Reference proteome</keyword>
<reference evidence="8 9" key="1">
    <citation type="journal article" date="2018" name="Mol. Biol. Evol.">
        <title>Analysis of the draft genome of the red seaweed Gracilariopsis chorda provides insights into genome size evolution in Rhodophyta.</title>
        <authorList>
            <person name="Lee J."/>
            <person name="Yang E.C."/>
            <person name="Graf L."/>
            <person name="Yang J.H."/>
            <person name="Qiu H."/>
            <person name="Zel Zion U."/>
            <person name="Chan C.X."/>
            <person name="Stephens T.G."/>
            <person name="Weber A.P.M."/>
            <person name="Boo G.H."/>
            <person name="Boo S.M."/>
            <person name="Kim K.M."/>
            <person name="Shin Y."/>
            <person name="Jung M."/>
            <person name="Lee S.J."/>
            <person name="Yim H.S."/>
            <person name="Lee J.H."/>
            <person name="Bhattacharya D."/>
            <person name="Yoon H.S."/>
        </authorList>
    </citation>
    <scope>NUCLEOTIDE SEQUENCE [LARGE SCALE GENOMIC DNA]</scope>
    <source>
        <strain evidence="8 9">SKKU-2015</strain>
        <tissue evidence="8">Whole body</tissue>
    </source>
</reference>
<evidence type="ECO:0000256" key="4">
    <source>
        <dbReference type="PROSITE-ProRule" id="PRU10141"/>
    </source>
</evidence>
<dbReference type="PROSITE" id="PS00107">
    <property type="entry name" value="PROTEIN_KINASE_ATP"/>
    <property type="match status" value="1"/>
</dbReference>
<feature type="region of interest" description="Disordered" evidence="6">
    <location>
        <begin position="1"/>
        <end position="24"/>
    </location>
</feature>
<dbReference type="PROSITE" id="PS00108">
    <property type="entry name" value="PROTEIN_KINASE_ST"/>
    <property type="match status" value="1"/>
</dbReference>
<dbReference type="PANTHER" id="PTHR11909">
    <property type="entry name" value="CASEIN KINASE-RELATED"/>
    <property type="match status" value="1"/>
</dbReference>
<dbReference type="OrthoDB" id="5979581at2759"/>
<dbReference type="SMART" id="SM00220">
    <property type="entry name" value="S_TKc"/>
    <property type="match status" value="1"/>
</dbReference>
<evidence type="ECO:0000256" key="3">
    <source>
        <dbReference type="ARBA" id="ARBA00022840"/>
    </source>
</evidence>
<dbReference type="InterPro" id="IPR000719">
    <property type="entry name" value="Prot_kinase_dom"/>
</dbReference>
<dbReference type="EC" id="2.7.11.1" evidence="1"/>
<feature type="region of interest" description="Disordered" evidence="6">
    <location>
        <begin position="308"/>
        <end position="335"/>
    </location>
</feature>
<feature type="compositionally biased region" description="Basic residues" evidence="6">
    <location>
        <begin position="308"/>
        <end position="320"/>
    </location>
</feature>
<dbReference type="InterPro" id="IPR050235">
    <property type="entry name" value="CK1_Ser-Thr_kinase"/>
</dbReference>
<evidence type="ECO:0000256" key="6">
    <source>
        <dbReference type="SAM" id="MobiDB-lite"/>
    </source>
</evidence>
<evidence type="ECO:0000256" key="1">
    <source>
        <dbReference type="ARBA" id="ARBA00012513"/>
    </source>
</evidence>
<proteinExistence type="inferred from homology"/>
<dbReference type="STRING" id="448386.A0A2V3ILC8"/>
<evidence type="ECO:0000256" key="2">
    <source>
        <dbReference type="ARBA" id="ARBA00022741"/>
    </source>
</evidence>
<keyword evidence="2 4" id="KW-0547">Nucleotide-binding</keyword>
<feature type="compositionally biased region" description="Basic residues" evidence="6">
    <location>
        <begin position="7"/>
        <end position="17"/>
    </location>
</feature>
<keyword evidence="5" id="KW-0723">Serine/threonine-protein kinase</keyword>
<gene>
    <name evidence="8" type="ORF">BWQ96_07413</name>
</gene>
<dbReference type="InterPro" id="IPR008271">
    <property type="entry name" value="Ser/Thr_kinase_AS"/>
</dbReference>
<comment type="similarity">
    <text evidence="5">Belongs to the protein kinase superfamily.</text>
</comment>
<protein>
    <recommendedName>
        <fullName evidence="1">non-specific serine/threonine protein kinase</fullName>
        <ecNumber evidence="1">2.7.11.1</ecNumber>
    </recommendedName>
</protein>
<keyword evidence="3 4" id="KW-0067">ATP-binding</keyword>
<dbReference type="GO" id="GO:0004674">
    <property type="term" value="F:protein serine/threonine kinase activity"/>
    <property type="evidence" value="ECO:0007669"/>
    <property type="project" value="UniProtKB-KW"/>
</dbReference>
<feature type="binding site" evidence="4">
    <location>
        <position position="62"/>
    </location>
    <ligand>
        <name>ATP</name>
        <dbReference type="ChEBI" id="CHEBI:30616"/>
    </ligand>
</feature>
<accession>A0A2V3ILC8</accession>
<dbReference type="Proteomes" id="UP000247409">
    <property type="component" value="Unassembled WGS sequence"/>
</dbReference>
<name>A0A2V3ILC8_9FLOR</name>
<dbReference type="InterPro" id="IPR017441">
    <property type="entry name" value="Protein_kinase_ATP_BS"/>
</dbReference>
<dbReference type="GO" id="GO:0005524">
    <property type="term" value="F:ATP binding"/>
    <property type="evidence" value="ECO:0007669"/>
    <property type="project" value="UniProtKB-UniRule"/>
</dbReference>
<dbReference type="Gene3D" id="1.10.510.10">
    <property type="entry name" value="Transferase(Phosphotransferase) domain 1"/>
    <property type="match status" value="1"/>
</dbReference>
<feature type="domain" description="Protein kinase" evidence="7">
    <location>
        <begin position="33"/>
        <end position="305"/>
    </location>
</feature>
<dbReference type="EMBL" id="NBIV01000147">
    <property type="protein sequence ID" value="PXF42869.1"/>
    <property type="molecule type" value="Genomic_DNA"/>
</dbReference>
<organism evidence="8 9">
    <name type="scientific">Gracilariopsis chorda</name>
    <dbReference type="NCBI Taxonomy" id="448386"/>
    <lineage>
        <taxon>Eukaryota</taxon>
        <taxon>Rhodophyta</taxon>
        <taxon>Florideophyceae</taxon>
        <taxon>Rhodymeniophycidae</taxon>
        <taxon>Gracilariales</taxon>
        <taxon>Gracilariaceae</taxon>
        <taxon>Gracilariopsis</taxon>
    </lineage>
</organism>
<keyword evidence="8" id="KW-0418">Kinase</keyword>
<dbReference type="InterPro" id="IPR011009">
    <property type="entry name" value="Kinase-like_dom_sf"/>
</dbReference>
<evidence type="ECO:0000259" key="7">
    <source>
        <dbReference type="PROSITE" id="PS50011"/>
    </source>
</evidence>
<evidence type="ECO:0000256" key="5">
    <source>
        <dbReference type="RuleBase" id="RU000304"/>
    </source>
</evidence>
<evidence type="ECO:0000313" key="9">
    <source>
        <dbReference type="Proteomes" id="UP000247409"/>
    </source>
</evidence>